<evidence type="ECO:0000313" key="2">
    <source>
        <dbReference type="Proteomes" id="UP000814033"/>
    </source>
</evidence>
<dbReference type="EMBL" id="MU276618">
    <property type="protein sequence ID" value="KAI0038019.1"/>
    <property type="molecule type" value="Genomic_DNA"/>
</dbReference>
<name>A0ACB8R1M2_9AGAM</name>
<comment type="caution">
    <text evidence="1">The sequence shown here is derived from an EMBL/GenBank/DDBJ whole genome shotgun (WGS) entry which is preliminary data.</text>
</comment>
<reference evidence="1" key="1">
    <citation type="submission" date="2021-02" db="EMBL/GenBank/DDBJ databases">
        <authorList>
            <consortium name="DOE Joint Genome Institute"/>
            <person name="Ahrendt S."/>
            <person name="Looney B.P."/>
            <person name="Miyauchi S."/>
            <person name="Morin E."/>
            <person name="Drula E."/>
            <person name="Courty P.E."/>
            <person name="Chicoki N."/>
            <person name="Fauchery L."/>
            <person name="Kohler A."/>
            <person name="Kuo A."/>
            <person name="Labutti K."/>
            <person name="Pangilinan J."/>
            <person name="Lipzen A."/>
            <person name="Riley R."/>
            <person name="Andreopoulos W."/>
            <person name="He G."/>
            <person name="Johnson J."/>
            <person name="Barry K.W."/>
            <person name="Grigoriev I.V."/>
            <person name="Nagy L."/>
            <person name="Hibbett D."/>
            <person name="Henrissat B."/>
            <person name="Matheny P.B."/>
            <person name="Labbe J."/>
            <person name="Martin F."/>
        </authorList>
    </citation>
    <scope>NUCLEOTIDE SEQUENCE</scope>
    <source>
        <strain evidence="1">FP105234-sp</strain>
    </source>
</reference>
<accession>A0ACB8R1M2</accession>
<protein>
    <submittedName>
        <fullName evidence="1">Uncharacterized protein</fullName>
    </submittedName>
</protein>
<proteinExistence type="predicted"/>
<dbReference type="Proteomes" id="UP000814033">
    <property type="component" value="Unassembled WGS sequence"/>
</dbReference>
<reference evidence="1" key="2">
    <citation type="journal article" date="2022" name="New Phytol.">
        <title>Evolutionary transition to the ectomycorrhizal habit in the genomes of a hyperdiverse lineage of mushroom-forming fungi.</title>
        <authorList>
            <person name="Looney B."/>
            <person name="Miyauchi S."/>
            <person name="Morin E."/>
            <person name="Drula E."/>
            <person name="Courty P.E."/>
            <person name="Kohler A."/>
            <person name="Kuo A."/>
            <person name="LaButti K."/>
            <person name="Pangilinan J."/>
            <person name="Lipzen A."/>
            <person name="Riley R."/>
            <person name="Andreopoulos W."/>
            <person name="He G."/>
            <person name="Johnson J."/>
            <person name="Nolan M."/>
            <person name="Tritt A."/>
            <person name="Barry K.W."/>
            <person name="Grigoriev I.V."/>
            <person name="Nagy L.G."/>
            <person name="Hibbett D."/>
            <person name="Henrissat B."/>
            <person name="Matheny P.B."/>
            <person name="Labbe J."/>
            <person name="Martin F.M."/>
        </authorList>
    </citation>
    <scope>NUCLEOTIDE SEQUENCE</scope>
    <source>
        <strain evidence="1">FP105234-sp</strain>
    </source>
</reference>
<organism evidence="1 2">
    <name type="scientific">Auriscalpium vulgare</name>
    <dbReference type="NCBI Taxonomy" id="40419"/>
    <lineage>
        <taxon>Eukaryota</taxon>
        <taxon>Fungi</taxon>
        <taxon>Dikarya</taxon>
        <taxon>Basidiomycota</taxon>
        <taxon>Agaricomycotina</taxon>
        <taxon>Agaricomycetes</taxon>
        <taxon>Russulales</taxon>
        <taxon>Auriscalpiaceae</taxon>
        <taxon>Auriscalpium</taxon>
    </lineage>
</organism>
<keyword evidence="2" id="KW-1185">Reference proteome</keyword>
<sequence length="151" mass="16203">MSHNCTADAYLCVIQAPATPTATPGHKRATESEAPRSARRLKKSRSSRGEAVEALVDLTGAIKGLIGESAQASTSAVASGSGPVNLDLLSTPARRRYAIQALERNAQLSPTSFVKMVGHIQENSGWADAYLAVTKKEYQDKMVEDKLDELF</sequence>
<evidence type="ECO:0000313" key="1">
    <source>
        <dbReference type="EMBL" id="KAI0038019.1"/>
    </source>
</evidence>
<gene>
    <name evidence="1" type="ORF">FA95DRAFT_1613689</name>
</gene>